<dbReference type="RefSeq" id="WP_115611619.1">
    <property type="nucleotide sequence ID" value="NZ_JBHLZC010000005.1"/>
</dbReference>
<gene>
    <name evidence="2" type="ORF">NCTC13294_01327</name>
</gene>
<dbReference type="Gene3D" id="2.160.20.120">
    <property type="match status" value="1"/>
</dbReference>
<reference evidence="2 3" key="1">
    <citation type="submission" date="2018-06" db="EMBL/GenBank/DDBJ databases">
        <authorList>
            <consortium name="Pathogen Informatics"/>
            <person name="Doyle S."/>
        </authorList>
    </citation>
    <scope>NUCLEOTIDE SEQUENCE [LARGE SCALE GENOMIC DNA]</scope>
    <source>
        <strain evidence="2 3">NCTC13294</strain>
    </source>
</reference>
<proteinExistence type="predicted"/>
<keyword evidence="3" id="KW-1185">Reference proteome</keyword>
<feature type="domain" description="Putative auto-transporter adhesin head GIN" evidence="1">
    <location>
        <begin position="222"/>
        <end position="301"/>
    </location>
</feature>
<protein>
    <submittedName>
        <fullName evidence="2">Protein of uncharacterized function (DUF2807)</fullName>
    </submittedName>
</protein>
<organism evidence="2 3">
    <name type="scientific">Cardiobacterium valvarum</name>
    <dbReference type="NCBI Taxonomy" id="194702"/>
    <lineage>
        <taxon>Bacteria</taxon>
        <taxon>Pseudomonadati</taxon>
        <taxon>Pseudomonadota</taxon>
        <taxon>Gammaproteobacteria</taxon>
        <taxon>Cardiobacteriales</taxon>
        <taxon>Cardiobacteriaceae</taxon>
        <taxon>Cardiobacterium</taxon>
    </lineage>
</organism>
<dbReference type="AlphaFoldDB" id="A0A381E7Y7"/>
<evidence type="ECO:0000313" key="3">
    <source>
        <dbReference type="Proteomes" id="UP000254572"/>
    </source>
</evidence>
<dbReference type="EMBL" id="UFUW01000001">
    <property type="protein sequence ID" value="SUX22734.1"/>
    <property type="molecule type" value="Genomic_DNA"/>
</dbReference>
<evidence type="ECO:0000259" key="1">
    <source>
        <dbReference type="Pfam" id="PF10988"/>
    </source>
</evidence>
<dbReference type="Pfam" id="PF10988">
    <property type="entry name" value="DUF2807"/>
    <property type="match status" value="1"/>
</dbReference>
<dbReference type="Proteomes" id="UP000254572">
    <property type="component" value="Unassembled WGS sequence"/>
</dbReference>
<name>A0A381E7Y7_9GAMM</name>
<evidence type="ECO:0000313" key="2">
    <source>
        <dbReference type="EMBL" id="SUX22734.1"/>
    </source>
</evidence>
<sequence>MGLFDRFSRRTAEPTPTTAKTATLAPFTCLVIDGRVQVQLIESPESCISSDDGDASSLCWHDVDTLHVGGNREGTVVVGGNIINNIHGSFIGSITQSRHLKLSDVPEGHSVSVSSNGQVMIDGRVVSKTGQSVSIINGRVMDDGTGMVIRPRSCTIRTPQLPKIIVKAGSLHVQGFAGQAIDYCVAGSGNIRHDEADTATAKLKVCGSGDVLLGLHGFGRGKTESELQQLHAQLFGSGDIRVCGRAKSADISLSGSGSIHLGDCPVAEARVSLSGSGDIRLNATDSVSGTLIGDGQLALMQEPRERQLTIRGCVVYVINREGTA</sequence>
<dbReference type="InterPro" id="IPR021255">
    <property type="entry name" value="DUF2807"/>
</dbReference>
<accession>A0A381E7Y7</accession>